<dbReference type="GO" id="GO:0043256">
    <property type="term" value="C:laminin complex"/>
    <property type="evidence" value="ECO:0007669"/>
    <property type="project" value="TreeGrafter"/>
</dbReference>
<dbReference type="Proteomes" id="UP000410492">
    <property type="component" value="Unassembled WGS sequence"/>
</dbReference>
<evidence type="ECO:0000256" key="4">
    <source>
        <dbReference type="ARBA" id="ARBA00023157"/>
    </source>
</evidence>
<dbReference type="Pfam" id="PF00055">
    <property type="entry name" value="Laminin_N"/>
    <property type="match status" value="1"/>
</dbReference>
<comment type="subcellular location">
    <subcellularLocation>
        <location evidence="1">Secreted</location>
        <location evidence="1">Extracellular space</location>
        <location evidence="1">Extracellular matrix</location>
        <location evidence="1">Basement membrane</location>
    </subcellularLocation>
</comment>
<dbReference type="GO" id="GO:0009887">
    <property type="term" value="P:animal organ morphogenesis"/>
    <property type="evidence" value="ECO:0007669"/>
    <property type="project" value="TreeGrafter"/>
</dbReference>
<dbReference type="AlphaFoldDB" id="A0A653CZJ0"/>
<dbReference type="OrthoDB" id="5985440at2759"/>
<keyword evidence="6" id="KW-0732">Signal</keyword>
<dbReference type="InterPro" id="IPR050440">
    <property type="entry name" value="Laminin/Netrin_ECM"/>
</dbReference>
<dbReference type="GO" id="GO:0007411">
    <property type="term" value="P:axon guidance"/>
    <property type="evidence" value="ECO:0007669"/>
    <property type="project" value="TreeGrafter"/>
</dbReference>
<dbReference type="InterPro" id="IPR008211">
    <property type="entry name" value="Laminin_N"/>
</dbReference>
<feature type="domain" description="Laminin N-terminal" evidence="7">
    <location>
        <begin position="93"/>
        <end position="320"/>
    </location>
</feature>
<keyword evidence="2" id="KW-0964">Secreted</keyword>
<name>A0A653CZJ0_CALMS</name>
<dbReference type="SMART" id="SM00136">
    <property type="entry name" value="LamNT"/>
    <property type="match status" value="1"/>
</dbReference>
<evidence type="ECO:0000256" key="3">
    <source>
        <dbReference type="ARBA" id="ARBA00022889"/>
    </source>
</evidence>
<dbReference type="PANTHER" id="PTHR10574:SF375">
    <property type="entry name" value="LAMININ SUBUNIT BETA-1"/>
    <property type="match status" value="1"/>
</dbReference>
<feature type="chain" id="PRO_5024901792" description="Laminin N-terminal domain-containing protein" evidence="6">
    <location>
        <begin position="18"/>
        <end position="320"/>
    </location>
</feature>
<keyword evidence="4" id="KW-1015">Disulfide bond</keyword>
<accession>A0A653CZJ0</accession>
<protein>
    <recommendedName>
        <fullName evidence="7">Laminin N-terminal domain-containing protein</fullName>
    </recommendedName>
</protein>
<dbReference type="GO" id="GO:0034446">
    <property type="term" value="P:substrate adhesion-dependent cell spreading"/>
    <property type="evidence" value="ECO:0007669"/>
    <property type="project" value="TreeGrafter"/>
</dbReference>
<dbReference type="EMBL" id="CAACVG010009451">
    <property type="protein sequence ID" value="VEN53346.1"/>
    <property type="molecule type" value="Genomic_DNA"/>
</dbReference>
<sequence length="320" mass="37119">MTHPSVVLWAVIVQILSESIQIGGQYIGARQRIHNHPIRAPHSQKIEQDPDLELDGRHLHLQEIHPLTDIYKFRRTGYNSQKGYEPKKLHPCEQSSCYPATGNLLIGRENQLYASSTCGLYGQQRYCIVSHLDAERKKCFWCDSRPTSKPNPLLNHNISNIVYRMYPGTRTKSWWQSENGKEKVTIQLDLEAEFHFTHLIITFKTFRPAAMLIERSYDFNKNWQVYRYFAYNCSESFPGVREGPPRDLTDVVCESRYSAVAPSTDGEVIYRVLPPNLPIDNPYSEQVQGLLKITNLRINFTKLHTLGDDLLDRREEIQVR</sequence>
<keyword evidence="9" id="KW-1185">Reference proteome</keyword>
<evidence type="ECO:0000256" key="2">
    <source>
        <dbReference type="ARBA" id="ARBA00022869"/>
    </source>
</evidence>
<keyword evidence="2" id="KW-0272">Extracellular matrix</keyword>
<keyword evidence="3" id="KW-0130">Cell adhesion</keyword>
<evidence type="ECO:0000313" key="8">
    <source>
        <dbReference type="EMBL" id="VEN53346.1"/>
    </source>
</evidence>
<proteinExistence type="predicted"/>
<evidence type="ECO:0000256" key="6">
    <source>
        <dbReference type="SAM" id="SignalP"/>
    </source>
</evidence>
<dbReference type="Gene3D" id="2.60.120.260">
    <property type="entry name" value="Galactose-binding domain-like"/>
    <property type="match status" value="1"/>
</dbReference>
<dbReference type="PROSITE" id="PS51117">
    <property type="entry name" value="LAMININ_NTER"/>
    <property type="match status" value="1"/>
</dbReference>
<feature type="non-terminal residue" evidence="8">
    <location>
        <position position="320"/>
    </location>
</feature>
<keyword evidence="2" id="KW-0084">Basement membrane</keyword>
<keyword evidence="5" id="KW-0424">Laminin EGF-like domain</keyword>
<dbReference type="GO" id="GO:0016477">
    <property type="term" value="P:cell migration"/>
    <property type="evidence" value="ECO:0007669"/>
    <property type="project" value="TreeGrafter"/>
</dbReference>
<dbReference type="PANTHER" id="PTHR10574">
    <property type="entry name" value="NETRIN/LAMININ-RELATED"/>
    <property type="match status" value="1"/>
</dbReference>
<dbReference type="FunFam" id="2.60.120.260:FF:000010">
    <property type="entry name" value="Laminin subunit beta 1"/>
    <property type="match status" value="1"/>
</dbReference>
<evidence type="ECO:0000256" key="1">
    <source>
        <dbReference type="ARBA" id="ARBA00004302"/>
    </source>
</evidence>
<organism evidence="8 9">
    <name type="scientific">Callosobruchus maculatus</name>
    <name type="common">Southern cowpea weevil</name>
    <name type="synonym">Pulse bruchid</name>
    <dbReference type="NCBI Taxonomy" id="64391"/>
    <lineage>
        <taxon>Eukaryota</taxon>
        <taxon>Metazoa</taxon>
        <taxon>Ecdysozoa</taxon>
        <taxon>Arthropoda</taxon>
        <taxon>Hexapoda</taxon>
        <taxon>Insecta</taxon>
        <taxon>Pterygota</taxon>
        <taxon>Neoptera</taxon>
        <taxon>Endopterygota</taxon>
        <taxon>Coleoptera</taxon>
        <taxon>Polyphaga</taxon>
        <taxon>Cucujiformia</taxon>
        <taxon>Chrysomeloidea</taxon>
        <taxon>Chrysomelidae</taxon>
        <taxon>Bruchinae</taxon>
        <taxon>Bruchini</taxon>
        <taxon>Callosobruchus</taxon>
    </lineage>
</organism>
<feature type="signal peptide" evidence="6">
    <location>
        <begin position="1"/>
        <end position="17"/>
    </location>
</feature>
<dbReference type="GO" id="GO:0009888">
    <property type="term" value="P:tissue development"/>
    <property type="evidence" value="ECO:0007669"/>
    <property type="project" value="TreeGrafter"/>
</dbReference>
<reference evidence="8 9" key="1">
    <citation type="submission" date="2019-01" db="EMBL/GenBank/DDBJ databases">
        <authorList>
            <person name="Sayadi A."/>
        </authorList>
    </citation>
    <scope>NUCLEOTIDE SEQUENCE [LARGE SCALE GENOMIC DNA]</scope>
</reference>
<dbReference type="GO" id="GO:0070831">
    <property type="term" value="P:basement membrane assembly"/>
    <property type="evidence" value="ECO:0007669"/>
    <property type="project" value="TreeGrafter"/>
</dbReference>
<evidence type="ECO:0000259" key="7">
    <source>
        <dbReference type="PROSITE" id="PS51117"/>
    </source>
</evidence>
<evidence type="ECO:0000313" key="9">
    <source>
        <dbReference type="Proteomes" id="UP000410492"/>
    </source>
</evidence>
<gene>
    <name evidence="8" type="ORF">CALMAC_LOCUS13167</name>
</gene>
<evidence type="ECO:0000256" key="5">
    <source>
        <dbReference type="ARBA" id="ARBA00023292"/>
    </source>
</evidence>